<dbReference type="InterPro" id="IPR055705">
    <property type="entry name" value="DUF7281"/>
</dbReference>
<evidence type="ECO:0000259" key="1">
    <source>
        <dbReference type="Pfam" id="PF23947"/>
    </source>
</evidence>
<gene>
    <name evidence="2" type="ORF">GRB96_11470</name>
</gene>
<evidence type="ECO:0000313" key="3">
    <source>
        <dbReference type="Proteomes" id="UP000487929"/>
    </source>
</evidence>
<accession>A0A7X4W634</accession>
<comment type="caution">
    <text evidence="2">The sequence shown here is derived from an EMBL/GenBank/DDBJ whole genome shotgun (WGS) entry which is preliminary data.</text>
</comment>
<dbReference type="RefSeq" id="WP_161432268.1">
    <property type="nucleotide sequence ID" value="NZ_WUTT01000001.1"/>
</dbReference>
<dbReference type="Pfam" id="PF23947">
    <property type="entry name" value="DUF7281"/>
    <property type="match status" value="1"/>
</dbReference>
<reference evidence="2 3" key="1">
    <citation type="submission" date="2019-12" db="EMBL/GenBank/DDBJ databases">
        <title>Draft genome sequencing of Halomonas alimentaria DSM 15356.</title>
        <authorList>
            <person name="Pandiyan K."/>
            <person name="Kushwaha P."/>
            <person name="Gowdham M."/>
            <person name="Chakdar H."/>
            <person name="Singh A."/>
            <person name="Kumar M."/>
            <person name="Saxena A.K."/>
        </authorList>
    </citation>
    <scope>NUCLEOTIDE SEQUENCE [LARGE SCALE GENOMIC DNA]</scope>
    <source>
        <strain evidence="2 3">DSM 15356</strain>
    </source>
</reference>
<evidence type="ECO:0000313" key="2">
    <source>
        <dbReference type="EMBL" id="NAW35034.1"/>
    </source>
</evidence>
<name>A0A7X4W634_9GAMM</name>
<feature type="domain" description="DUF7281" evidence="1">
    <location>
        <begin position="129"/>
        <end position="235"/>
    </location>
</feature>
<sequence length="296" mass="32624">MHLTTSARKQLRDAAERLRCEPVVGKRRGRAVDEIVAWCQAHDIELGARLTHARLVLDRELLDRIDEALAALGEPAIAAELSGLSTAEQAELGNREAKGVREKPRARRVLASLPAVSRPGVACRAHDCLDLDRHDLELAAFDALVQVENLDSFYGLPDTLPALSSWPRPLVLYRGDSFYGGGFTDLATDWAASGRPHLYLGDFDAKGVSIALERGASHQLLPPLELVAERANVQQLPPTQQRFQAALRQHAARLPEEHPLARYLAILLGEQRGLLQQWFGSADDWVAVPLHPRPTP</sequence>
<proteinExistence type="predicted"/>
<dbReference type="AlphaFoldDB" id="A0A7X4W634"/>
<keyword evidence="3" id="KW-1185">Reference proteome</keyword>
<protein>
    <recommendedName>
        <fullName evidence="1">DUF7281 domain-containing protein</fullName>
    </recommendedName>
</protein>
<dbReference type="EMBL" id="WUTT01000001">
    <property type="protein sequence ID" value="NAW35034.1"/>
    <property type="molecule type" value="Genomic_DNA"/>
</dbReference>
<organism evidence="2 3">
    <name type="scientific">Halomonas alimentaria</name>
    <dbReference type="NCBI Taxonomy" id="147248"/>
    <lineage>
        <taxon>Bacteria</taxon>
        <taxon>Pseudomonadati</taxon>
        <taxon>Pseudomonadota</taxon>
        <taxon>Gammaproteobacteria</taxon>
        <taxon>Oceanospirillales</taxon>
        <taxon>Halomonadaceae</taxon>
        <taxon>Halomonas</taxon>
    </lineage>
</organism>
<dbReference type="Proteomes" id="UP000487929">
    <property type="component" value="Unassembled WGS sequence"/>
</dbReference>
<dbReference type="OrthoDB" id="6381926at2"/>